<evidence type="ECO:0000313" key="2">
    <source>
        <dbReference type="Proteomes" id="UP001589738"/>
    </source>
</evidence>
<accession>A0ABV6KUC6</accession>
<name>A0ABV6KUC6_9BACI</name>
<evidence type="ECO:0000313" key="1">
    <source>
        <dbReference type="EMBL" id="MFC0476936.1"/>
    </source>
</evidence>
<dbReference type="EMBL" id="JBHLUU010000114">
    <property type="protein sequence ID" value="MFC0476936.1"/>
    <property type="molecule type" value="Genomic_DNA"/>
</dbReference>
<proteinExistence type="predicted"/>
<dbReference type="Proteomes" id="UP001589738">
    <property type="component" value="Unassembled WGS sequence"/>
</dbReference>
<evidence type="ECO:0008006" key="3">
    <source>
        <dbReference type="Google" id="ProtNLM"/>
    </source>
</evidence>
<sequence>MSHYIRVCSYGNYEFGYYQTPTGRCVDEYQVVARLWLREFNFLDERILSYEDSTREAIESLSFYVEEGYTFHNCYGKYIFSGGYQLVQSDSGIKPVMLSMV</sequence>
<organism evidence="1 2">
    <name type="scientific">Robertmurraya beringensis</name>
    <dbReference type="NCBI Taxonomy" id="641660"/>
    <lineage>
        <taxon>Bacteria</taxon>
        <taxon>Bacillati</taxon>
        <taxon>Bacillota</taxon>
        <taxon>Bacilli</taxon>
        <taxon>Bacillales</taxon>
        <taxon>Bacillaceae</taxon>
        <taxon>Robertmurraya</taxon>
    </lineage>
</organism>
<dbReference type="RefSeq" id="WP_377058678.1">
    <property type="nucleotide sequence ID" value="NZ_JBHLUU010000114.1"/>
</dbReference>
<reference evidence="1 2" key="1">
    <citation type="submission" date="2024-09" db="EMBL/GenBank/DDBJ databases">
        <authorList>
            <person name="Sun Q."/>
            <person name="Mori K."/>
        </authorList>
    </citation>
    <scope>NUCLEOTIDE SEQUENCE [LARGE SCALE GENOMIC DNA]</scope>
    <source>
        <strain evidence="1 2">CGMCC 1.9126</strain>
    </source>
</reference>
<gene>
    <name evidence="1" type="ORF">ACFFHF_17165</name>
</gene>
<protein>
    <recommendedName>
        <fullName evidence="3">LAGLIDADG homing endonuclease</fullName>
    </recommendedName>
</protein>
<keyword evidence="2" id="KW-1185">Reference proteome</keyword>
<comment type="caution">
    <text evidence="1">The sequence shown here is derived from an EMBL/GenBank/DDBJ whole genome shotgun (WGS) entry which is preliminary data.</text>
</comment>